<dbReference type="Proteomes" id="UP000002754">
    <property type="component" value="Unassembled WGS sequence"/>
</dbReference>
<dbReference type="eggNOG" id="COG1131">
    <property type="taxonomic scope" value="Bacteria"/>
</dbReference>
<dbReference type="OrthoDB" id="9804819at2"/>
<organism evidence="6 8">
    <name type="scientific">Alkalihalobacillus alcalophilus ATCC 27647 = CGMCC 1.3604</name>
    <dbReference type="NCBI Taxonomy" id="1218173"/>
    <lineage>
        <taxon>Bacteria</taxon>
        <taxon>Bacillati</taxon>
        <taxon>Bacillota</taxon>
        <taxon>Bacilli</taxon>
        <taxon>Bacillales</taxon>
        <taxon>Bacillaceae</taxon>
        <taxon>Alkalihalobacillus</taxon>
    </lineage>
</organism>
<dbReference type="InterPro" id="IPR027417">
    <property type="entry name" value="P-loop_NTPase"/>
</dbReference>
<dbReference type="GO" id="GO:0005524">
    <property type="term" value="F:ATP binding"/>
    <property type="evidence" value="ECO:0007669"/>
    <property type="project" value="UniProtKB-KW"/>
</dbReference>
<evidence type="ECO:0000313" key="9">
    <source>
        <dbReference type="Proteomes" id="UP000297014"/>
    </source>
</evidence>
<gene>
    <name evidence="7" type="ORF">AJ85_04645</name>
    <name evidence="5" type="ORF">BalcAV0009</name>
    <name evidence="6" type="ORF">BALCAV_0208930</name>
</gene>
<dbReference type="PANTHER" id="PTHR42939">
    <property type="entry name" value="ABC TRANSPORTER ATP-BINDING PROTEIN ALBC-RELATED"/>
    <property type="match status" value="1"/>
</dbReference>
<dbReference type="AlphaFoldDB" id="J8TW43"/>
<reference evidence="6 8" key="2">
    <citation type="journal article" date="2014" name="Genome Announc.">
        <title>Draft Genome Sequence of Bacillus alcalophilus AV1934, a Classic Alkaliphile Isolated from Human Feces in 1934.</title>
        <authorList>
            <person name="Attie O."/>
            <person name="Jayaprakash A."/>
            <person name="Shah H."/>
            <person name="Paulsen I.T."/>
            <person name="Morino M."/>
            <person name="Takahashi Y."/>
            <person name="Narumi I."/>
            <person name="Sachidanandam R."/>
            <person name="Satoh K."/>
            <person name="Ito M."/>
            <person name="Krulwich T.A."/>
        </authorList>
    </citation>
    <scope>NUCLEOTIDE SEQUENCE [LARGE SCALE GENOMIC DNA]</scope>
    <source>
        <strain evidence="6 8">AV1934</strain>
    </source>
</reference>
<keyword evidence="2" id="KW-0547">Nucleotide-binding</keyword>
<dbReference type="EMBL" id="JX399184">
    <property type="protein sequence ID" value="AFV25607.1"/>
    <property type="molecule type" value="Genomic_DNA"/>
</dbReference>
<reference evidence="5" key="1">
    <citation type="submission" date="2012-07" db="EMBL/GenBank/DDBJ databases">
        <title>A Draft Genome for Bacillus alcalophilus strain ATCC 27647.</title>
        <authorList>
            <person name="Attie O."/>
            <person name="Jayaprakash A."/>
            <person name="Sachidanandam R."/>
            <person name="Shah H."/>
            <person name="Paulsen I."/>
            <person name="Morino M."/>
            <person name="Ito M."/>
            <person name="Krulwich T."/>
        </authorList>
    </citation>
    <scope>NUCLEOTIDE SEQUENCE</scope>
    <source>
        <strain evidence="5">ATCC 27647</strain>
    </source>
</reference>
<evidence type="ECO:0000313" key="5">
    <source>
        <dbReference type="EMBL" id="AFV25607.1"/>
    </source>
</evidence>
<proteinExistence type="predicted"/>
<evidence type="ECO:0000259" key="4">
    <source>
        <dbReference type="PROSITE" id="PS50893"/>
    </source>
</evidence>
<accession>J8TW43</accession>
<dbReference type="Gene3D" id="3.40.50.300">
    <property type="entry name" value="P-loop containing nucleotide triphosphate hydrolases"/>
    <property type="match status" value="1"/>
</dbReference>
<dbReference type="SMART" id="SM00382">
    <property type="entry name" value="AAA"/>
    <property type="match status" value="1"/>
</dbReference>
<dbReference type="EMBL" id="JALP01000067">
    <property type="protein sequence ID" value="THG91474.1"/>
    <property type="molecule type" value="Genomic_DNA"/>
</dbReference>
<dbReference type="PROSITE" id="PS50893">
    <property type="entry name" value="ABC_TRANSPORTER_2"/>
    <property type="match status" value="1"/>
</dbReference>
<dbReference type="EMBL" id="ALPT02000024">
    <property type="protein sequence ID" value="KGA97654.1"/>
    <property type="molecule type" value="Genomic_DNA"/>
</dbReference>
<sequence>MSVIQAEKVSKIYRHKKALNELSVTIDEKKITGVIGRNGAGKTTLLKLIAGFYKPSSGQIKVFGQVPFNNINISLNTVFVDDLMYFPTSLTLEDILKEGKRFYPNWDEKLAKNLFNYFSFNPRQLHQNLSKGMKSTFNMIFGLSARCELTIFDEPTTGMDESVRKDFYRALIKDYINHPRSILLSSHHLNEIEDLLEDVLLIKEGKVEKHLSIAELKDLAVAVQGDTELVTEWATGKEVLFQKSVGTHSRYLVVPNDSEKKLEKARVLGLQISSVSASDICVYLTESRKGGIDDVFSDN</sequence>
<evidence type="ECO:0000256" key="3">
    <source>
        <dbReference type="ARBA" id="ARBA00022840"/>
    </source>
</evidence>
<evidence type="ECO:0000256" key="2">
    <source>
        <dbReference type="ARBA" id="ARBA00022741"/>
    </source>
</evidence>
<name>J8TW43_ALKAL</name>
<feature type="domain" description="ABC transporter" evidence="4">
    <location>
        <begin position="4"/>
        <end position="229"/>
    </location>
</feature>
<keyword evidence="3" id="KW-0067">ATP-binding</keyword>
<protein>
    <submittedName>
        <fullName evidence="6">ABC transporter</fullName>
    </submittedName>
</protein>
<keyword evidence="8" id="KW-1185">Reference proteome</keyword>
<dbReference type="CDD" id="cd03230">
    <property type="entry name" value="ABC_DR_subfamily_A"/>
    <property type="match status" value="1"/>
</dbReference>
<dbReference type="GO" id="GO:0016887">
    <property type="term" value="F:ATP hydrolysis activity"/>
    <property type="evidence" value="ECO:0007669"/>
    <property type="project" value="InterPro"/>
</dbReference>
<evidence type="ECO:0000313" key="7">
    <source>
        <dbReference type="EMBL" id="THG91474.1"/>
    </source>
</evidence>
<evidence type="ECO:0000313" key="6">
    <source>
        <dbReference type="EMBL" id="KGA97654.1"/>
    </source>
</evidence>
<dbReference type="InterPro" id="IPR051782">
    <property type="entry name" value="ABC_Transporter_VariousFunc"/>
</dbReference>
<dbReference type="Proteomes" id="UP000297014">
    <property type="component" value="Unassembled WGS sequence"/>
</dbReference>
<keyword evidence="1" id="KW-0813">Transport</keyword>
<dbReference type="Pfam" id="PF00005">
    <property type="entry name" value="ABC_tran"/>
    <property type="match status" value="1"/>
</dbReference>
<dbReference type="STRING" id="1218173.BALCAV_0208930"/>
<reference evidence="7 9" key="3">
    <citation type="submission" date="2014-01" db="EMBL/GenBank/DDBJ databases">
        <title>Draft genome sequencing of Bacillus alcalophilus CGMCC 1.3604.</title>
        <authorList>
            <person name="Yang J."/>
            <person name="Diao L."/>
            <person name="Yang S."/>
        </authorList>
    </citation>
    <scope>NUCLEOTIDE SEQUENCE [LARGE SCALE GENOMIC DNA]</scope>
    <source>
        <strain evidence="7 9">CGMCC 1.3604</strain>
    </source>
</reference>
<evidence type="ECO:0000256" key="1">
    <source>
        <dbReference type="ARBA" id="ARBA00022448"/>
    </source>
</evidence>
<dbReference type="InterPro" id="IPR003439">
    <property type="entry name" value="ABC_transporter-like_ATP-bd"/>
</dbReference>
<dbReference type="RefSeq" id="WP_004426879.1">
    <property type="nucleotide sequence ID" value="NZ_ALPT02000024.1"/>
</dbReference>
<dbReference type="PANTHER" id="PTHR42939:SF1">
    <property type="entry name" value="ABC TRANSPORTER ATP-BINDING PROTEIN ALBC-RELATED"/>
    <property type="match status" value="1"/>
</dbReference>
<dbReference type="SUPFAM" id="SSF52540">
    <property type="entry name" value="P-loop containing nucleoside triphosphate hydrolases"/>
    <property type="match status" value="1"/>
</dbReference>
<dbReference type="InterPro" id="IPR003593">
    <property type="entry name" value="AAA+_ATPase"/>
</dbReference>
<evidence type="ECO:0000313" key="8">
    <source>
        <dbReference type="Proteomes" id="UP000002754"/>
    </source>
</evidence>